<sequence length="276" mass="30252">MLTDPLPAGPLPADLLPADHRAGAFRRLDPRPYARARVLLFPHGGGSASYYRPWSSAAPWDVEFVAVQYPGREDRYSEPVPPDMQGLVTLLAADLPLDGPSVPTILFGHSMGAIVAYEIARHLCAAGDPPMRLVVSGHPAPAMTRPGIVHRGSDAELVEELRRTDATHLSILDDDPLIKAFLPIIRSDYRLSETYRMEPGERLTVPVTVLYGDRDSEISVSEAEGWRETTLAECDFQAFPGGHFYLDEHRDAVIALLTSRARIAASKAANPWPSMP</sequence>
<organism evidence="3 4">
    <name type="scientific">Nonomuraea soli</name>
    <dbReference type="NCBI Taxonomy" id="1032476"/>
    <lineage>
        <taxon>Bacteria</taxon>
        <taxon>Bacillati</taxon>
        <taxon>Actinomycetota</taxon>
        <taxon>Actinomycetes</taxon>
        <taxon>Streptosporangiales</taxon>
        <taxon>Streptosporangiaceae</taxon>
        <taxon>Nonomuraea</taxon>
    </lineage>
</organism>
<proteinExistence type="inferred from homology"/>
<evidence type="ECO:0000313" key="4">
    <source>
        <dbReference type="Proteomes" id="UP000530928"/>
    </source>
</evidence>
<name>A0A7W0CH27_9ACTN</name>
<dbReference type="InterPro" id="IPR029058">
    <property type="entry name" value="AB_hydrolase_fold"/>
</dbReference>
<keyword evidence="4" id="KW-1185">Reference proteome</keyword>
<dbReference type="Proteomes" id="UP000530928">
    <property type="component" value="Unassembled WGS sequence"/>
</dbReference>
<evidence type="ECO:0000256" key="1">
    <source>
        <dbReference type="ARBA" id="ARBA00007169"/>
    </source>
</evidence>
<dbReference type="Gene3D" id="3.40.50.1820">
    <property type="entry name" value="alpha/beta hydrolase"/>
    <property type="match status" value="1"/>
</dbReference>
<comment type="similarity">
    <text evidence="1">Belongs to the thioesterase family.</text>
</comment>
<protein>
    <submittedName>
        <fullName evidence="3">Pyochelin biosynthetic protein PchC</fullName>
    </submittedName>
</protein>
<dbReference type="InterPro" id="IPR001031">
    <property type="entry name" value="Thioesterase"/>
</dbReference>
<dbReference type="PANTHER" id="PTHR11487">
    <property type="entry name" value="THIOESTERASE"/>
    <property type="match status" value="1"/>
</dbReference>
<dbReference type="Pfam" id="PF00975">
    <property type="entry name" value="Thioesterase"/>
    <property type="match status" value="1"/>
</dbReference>
<comment type="caution">
    <text evidence="3">The sequence shown here is derived from an EMBL/GenBank/DDBJ whole genome shotgun (WGS) entry which is preliminary data.</text>
</comment>
<reference evidence="3 4" key="1">
    <citation type="submission" date="2020-07" db="EMBL/GenBank/DDBJ databases">
        <title>Genomic Encyclopedia of Type Strains, Phase IV (KMG-IV): sequencing the most valuable type-strain genomes for metagenomic binning, comparative biology and taxonomic classification.</title>
        <authorList>
            <person name="Goeker M."/>
        </authorList>
    </citation>
    <scope>NUCLEOTIDE SEQUENCE [LARGE SCALE GENOMIC DNA]</scope>
    <source>
        <strain evidence="3 4">DSM 45533</strain>
    </source>
</reference>
<dbReference type="SUPFAM" id="SSF53474">
    <property type="entry name" value="alpha/beta-Hydrolases"/>
    <property type="match status" value="1"/>
</dbReference>
<feature type="domain" description="Thioesterase" evidence="2">
    <location>
        <begin position="37"/>
        <end position="256"/>
    </location>
</feature>
<dbReference type="GO" id="GO:0008610">
    <property type="term" value="P:lipid biosynthetic process"/>
    <property type="evidence" value="ECO:0007669"/>
    <property type="project" value="TreeGrafter"/>
</dbReference>
<dbReference type="AlphaFoldDB" id="A0A7W0CH27"/>
<evidence type="ECO:0000313" key="3">
    <source>
        <dbReference type="EMBL" id="MBA2890867.1"/>
    </source>
</evidence>
<evidence type="ECO:0000259" key="2">
    <source>
        <dbReference type="Pfam" id="PF00975"/>
    </source>
</evidence>
<dbReference type="InterPro" id="IPR012223">
    <property type="entry name" value="TEII"/>
</dbReference>
<dbReference type="PANTHER" id="PTHR11487:SF0">
    <property type="entry name" value="S-ACYL FATTY ACID SYNTHASE THIOESTERASE, MEDIUM CHAIN"/>
    <property type="match status" value="1"/>
</dbReference>
<dbReference type="RefSeq" id="WP_181609647.1">
    <property type="nucleotide sequence ID" value="NZ_BAABAM010000006.1"/>
</dbReference>
<dbReference type="EMBL" id="JACDUR010000002">
    <property type="protein sequence ID" value="MBA2890867.1"/>
    <property type="molecule type" value="Genomic_DNA"/>
</dbReference>
<gene>
    <name evidence="3" type="ORF">HNR30_002208</name>
</gene>
<accession>A0A7W0CH27</accession>